<protein>
    <submittedName>
        <fullName evidence="1">Uncharacterized protein</fullName>
    </submittedName>
</protein>
<gene>
    <name evidence="1" type="ORF">TEEEWINOT_52</name>
</gene>
<organism evidence="1 2">
    <name type="scientific">Escherichia phage vB_EcoD_Teewinot</name>
    <dbReference type="NCBI Taxonomy" id="2894796"/>
    <lineage>
        <taxon>Viruses</taxon>
        <taxon>Duplodnaviria</taxon>
        <taxon>Heunggongvirae</taxon>
        <taxon>Uroviricota</taxon>
        <taxon>Caudoviricetes</taxon>
        <taxon>Dhillonvirus</taxon>
        <taxon>Dhillonvirus teewinot</taxon>
    </lineage>
</organism>
<dbReference type="Proteomes" id="UP000827729">
    <property type="component" value="Segment"/>
</dbReference>
<proteinExistence type="predicted"/>
<accession>A0AAE8YV67</accession>
<sequence>MTPMQRALMAGFSQKFISVGDYKTVEETEQ</sequence>
<dbReference type="EMBL" id="OK499993">
    <property type="protein sequence ID" value="UGO51172.1"/>
    <property type="molecule type" value="Genomic_DNA"/>
</dbReference>
<evidence type="ECO:0000313" key="1">
    <source>
        <dbReference type="EMBL" id="UGO51172.1"/>
    </source>
</evidence>
<keyword evidence="2" id="KW-1185">Reference proteome</keyword>
<name>A0AAE8YV67_9CAUD</name>
<reference evidence="1" key="1">
    <citation type="submission" date="2021-10" db="EMBL/GenBank/DDBJ databases">
        <authorList>
            <person name="Folsom P."/>
            <person name="Sork C."/>
            <person name="Soule S."/>
            <person name="Briscoe J.L."/>
            <person name="Stoker T."/>
            <person name="Breakwell D.P."/>
            <person name="Grose J.H."/>
        </authorList>
    </citation>
    <scope>NUCLEOTIDE SEQUENCE</scope>
</reference>
<evidence type="ECO:0000313" key="2">
    <source>
        <dbReference type="Proteomes" id="UP000827729"/>
    </source>
</evidence>